<keyword evidence="6" id="KW-0418">Kinase</keyword>
<dbReference type="Gene3D" id="1.20.5.1930">
    <property type="match status" value="1"/>
</dbReference>
<feature type="transmembrane region" description="Helical" evidence="9">
    <location>
        <begin position="12"/>
        <end position="32"/>
    </location>
</feature>
<dbReference type="AlphaFoldDB" id="A0A243QGH6"/>
<evidence type="ECO:0000256" key="6">
    <source>
        <dbReference type="ARBA" id="ARBA00022777"/>
    </source>
</evidence>
<reference evidence="12 13" key="1">
    <citation type="submission" date="2017-05" db="EMBL/GenBank/DDBJ databases">
        <title>Biotechnological potential of actinobacteria isolated from South African environments.</title>
        <authorList>
            <person name="Le Roes-Hill M."/>
            <person name="Prins A."/>
            <person name="Durrell K.A."/>
        </authorList>
    </citation>
    <scope>NUCLEOTIDE SEQUENCE [LARGE SCALE GENOMIC DNA]</scope>
    <source>
        <strain evidence="12">M26</strain>
    </source>
</reference>
<keyword evidence="9" id="KW-1133">Transmembrane helix</keyword>
<evidence type="ECO:0000256" key="9">
    <source>
        <dbReference type="SAM" id="Phobius"/>
    </source>
</evidence>
<proteinExistence type="predicted"/>
<gene>
    <name evidence="12" type="ORF">CA984_42505</name>
</gene>
<comment type="catalytic activity">
    <reaction evidence="1">
        <text>ATP + protein L-histidine = ADP + protein N-phospho-L-histidine.</text>
        <dbReference type="EC" id="2.7.13.3"/>
    </reaction>
</comment>
<keyword evidence="8" id="KW-0902">Two-component regulatory system</keyword>
<comment type="caution">
    <text evidence="12">The sequence shown here is derived from an EMBL/GenBank/DDBJ whole genome shotgun (WGS) entry which is preliminary data.</text>
</comment>
<evidence type="ECO:0000256" key="5">
    <source>
        <dbReference type="ARBA" id="ARBA00022741"/>
    </source>
</evidence>
<keyword evidence="4" id="KW-0808">Transferase</keyword>
<dbReference type="GO" id="GO:0005524">
    <property type="term" value="F:ATP binding"/>
    <property type="evidence" value="ECO:0007669"/>
    <property type="project" value="UniProtKB-KW"/>
</dbReference>
<keyword evidence="3" id="KW-0597">Phosphoprotein</keyword>
<sequence length="296" mass="31551">MPVWWRRRAPMVVAVVVGAAMSVMVTWEKPFLPFGPLLAVYTIADLSPTWKRLAAIPVIVAAVGSSLVLPRENDETFRLVGTAFVAAYALGTSVRASRSRAAELAERARRREQEHIAAAAEERTRIARDMHDIITHSVGLMVVQAEAGPVVARSDPDEAEAVFDAIADTGRGALAELRGVLAALRTQGEGGGPAWGHAGERLGGLLFQPRLANLPALLERSGLDVVSTTVGTPRPVAASIEAAVYRIVQEALTNVRKHAGTRAVRLTLTWWESLTVEIADDGRGPGEDGGYGLAGM</sequence>
<feature type="domain" description="DUF7134" evidence="11">
    <location>
        <begin position="1"/>
        <end position="97"/>
    </location>
</feature>
<dbReference type="Pfam" id="PF23539">
    <property type="entry name" value="DUF7134"/>
    <property type="match status" value="1"/>
</dbReference>
<organism evidence="12 13">
    <name type="scientific">Streptosporangium minutum</name>
    <dbReference type="NCBI Taxonomy" id="569862"/>
    <lineage>
        <taxon>Bacteria</taxon>
        <taxon>Bacillati</taxon>
        <taxon>Actinomycetota</taxon>
        <taxon>Actinomycetes</taxon>
        <taxon>Streptosporangiales</taxon>
        <taxon>Streptosporangiaceae</taxon>
        <taxon>Streptosporangium</taxon>
    </lineage>
</organism>
<dbReference type="InterPro" id="IPR055558">
    <property type="entry name" value="DUF7134"/>
</dbReference>
<dbReference type="InterPro" id="IPR036890">
    <property type="entry name" value="HATPase_C_sf"/>
</dbReference>
<dbReference type="EMBL" id="NGFP01000401">
    <property type="protein sequence ID" value="OUC80477.1"/>
    <property type="molecule type" value="Genomic_DNA"/>
</dbReference>
<dbReference type="GO" id="GO:0000155">
    <property type="term" value="F:phosphorelay sensor kinase activity"/>
    <property type="evidence" value="ECO:0007669"/>
    <property type="project" value="InterPro"/>
</dbReference>
<dbReference type="PANTHER" id="PTHR24421">
    <property type="entry name" value="NITRATE/NITRITE SENSOR PROTEIN NARX-RELATED"/>
    <property type="match status" value="1"/>
</dbReference>
<accession>A0A243QGH6</accession>
<evidence type="ECO:0000313" key="12">
    <source>
        <dbReference type="EMBL" id="OUC80477.1"/>
    </source>
</evidence>
<dbReference type="InterPro" id="IPR011712">
    <property type="entry name" value="Sig_transdc_His_kin_sub3_dim/P"/>
</dbReference>
<evidence type="ECO:0000313" key="13">
    <source>
        <dbReference type="Proteomes" id="UP000194761"/>
    </source>
</evidence>
<dbReference type="PANTHER" id="PTHR24421:SF10">
    <property type="entry name" value="NITRATE_NITRITE SENSOR PROTEIN NARQ"/>
    <property type="match status" value="1"/>
</dbReference>
<evidence type="ECO:0000256" key="8">
    <source>
        <dbReference type="ARBA" id="ARBA00023012"/>
    </source>
</evidence>
<evidence type="ECO:0000256" key="1">
    <source>
        <dbReference type="ARBA" id="ARBA00000085"/>
    </source>
</evidence>
<dbReference type="Pfam" id="PF07730">
    <property type="entry name" value="HisKA_3"/>
    <property type="match status" value="1"/>
</dbReference>
<evidence type="ECO:0000259" key="10">
    <source>
        <dbReference type="Pfam" id="PF07730"/>
    </source>
</evidence>
<evidence type="ECO:0000256" key="2">
    <source>
        <dbReference type="ARBA" id="ARBA00012438"/>
    </source>
</evidence>
<dbReference type="InterPro" id="IPR050482">
    <property type="entry name" value="Sensor_HK_TwoCompSys"/>
</dbReference>
<name>A0A243QGH6_9ACTN</name>
<dbReference type="CDD" id="cd16917">
    <property type="entry name" value="HATPase_UhpB-NarQ-NarX-like"/>
    <property type="match status" value="1"/>
</dbReference>
<dbReference type="SUPFAM" id="SSF55874">
    <property type="entry name" value="ATPase domain of HSP90 chaperone/DNA topoisomerase II/histidine kinase"/>
    <property type="match status" value="1"/>
</dbReference>
<feature type="non-terminal residue" evidence="12">
    <location>
        <position position="296"/>
    </location>
</feature>
<dbReference type="GO" id="GO:0016020">
    <property type="term" value="C:membrane"/>
    <property type="evidence" value="ECO:0007669"/>
    <property type="project" value="InterPro"/>
</dbReference>
<evidence type="ECO:0000256" key="4">
    <source>
        <dbReference type="ARBA" id="ARBA00022679"/>
    </source>
</evidence>
<keyword evidence="9" id="KW-0472">Membrane</keyword>
<dbReference type="Proteomes" id="UP000194761">
    <property type="component" value="Unassembled WGS sequence"/>
</dbReference>
<dbReference type="Gene3D" id="3.30.565.10">
    <property type="entry name" value="Histidine kinase-like ATPase, C-terminal domain"/>
    <property type="match status" value="1"/>
</dbReference>
<protein>
    <recommendedName>
        <fullName evidence="2">histidine kinase</fullName>
        <ecNumber evidence="2">2.7.13.3</ecNumber>
    </recommendedName>
</protein>
<evidence type="ECO:0000256" key="3">
    <source>
        <dbReference type="ARBA" id="ARBA00022553"/>
    </source>
</evidence>
<dbReference type="GO" id="GO:0046983">
    <property type="term" value="F:protein dimerization activity"/>
    <property type="evidence" value="ECO:0007669"/>
    <property type="project" value="InterPro"/>
</dbReference>
<evidence type="ECO:0000256" key="7">
    <source>
        <dbReference type="ARBA" id="ARBA00022840"/>
    </source>
</evidence>
<feature type="domain" description="Signal transduction histidine kinase subgroup 3 dimerisation and phosphoacceptor" evidence="10">
    <location>
        <begin position="122"/>
        <end position="187"/>
    </location>
</feature>
<dbReference type="EC" id="2.7.13.3" evidence="2"/>
<keyword evidence="13" id="KW-1185">Reference proteome</keyword>
<keyword evidence="7" id="KW-0067">ATP-binding</keyword>
<keyword evidence="9" id="KW-0812">Transmembrane</keyword>
<evidence type="ECO:0000259" key="11">
    <source>
        <dbReference type="Pfam" id="PF23539"/>
    </source>
</evidence>
<keyword evidence="5" id="KW-0547">Nucleotide-binding</keyword>